<dbReference type="AlphaFoldDB" id="A0AAV6UE94"/>
<protein>
    <submittedName>
        <fullName evidence="1">Uncharacterized protein</fullName>
    </submittedName>
</protein>
<sequence length="83" mass="8827">MITISSNSRSVSRQMVIASNSRKRSHLQICVKRGFIKTKTDGCAANRGRQIATSCFGREGSLVDGKGSAPLPWGCGQLGASSR</sequence>
<accession>A0AAV6UE94</accession>
<evidence type="ECO:0000313" key="2">
    <source>
        <dbReference type="Proteomes" id="UP000827092"/>
    </source>
</evidence>
<keyword evidence="2" id="KW-1185">Reference proteome</keyword>
<name>A0AAV6UE94_9ARAC</name>
<evidence type="ECO:0000313" key="1">
    <source>
        <dbReference type="EMBL" id="KAG8182802.1"/>
    </source>
</evidence>
<comment type="caution">
    <text evidence="1">The sequence shown here is derived from an EMBL/GenBank/DDBJ whole genome shotgun (WGS) entry which is preliminary data.</text>
</comment>
<proteinExistence type="predicted"/>
<reference evidence="1 2" key="1">
    <citation type="journal article" date="2022" name="Nat. Ecol. Evol.">
        <title>A masculinizing supergene underlies an exaggerated male reproductive morph in a spider.</title>
        <authorList>
            <person name="Hendrickx F."/>
            <person name="De Corte Z."/>
            <person name="Sonet G."/>
            <person name="Van Belleghem S.M."/>
            <person name="Kostlbacher S."/>
            <person name="Vangestel C."/>
        </authorList>
    </citation>
    <scope>NUCLEOTIDE SEQUENCE [LARGE SCALE GENOMIC DNA]</scope>
    <source>
        <strain evidence="1">W744_W776</strain>
    </source>
</reference>
<organism evidence="1 2">
    <name type="scientific">Oedothorax gibbosus</name>
    <dbReference type="NCBI Taxonomy" id="931172"/>
    <lineage>
        <taxon>Eukaryota</taxon>
        <taxon>Metazoa</taxon>
        <taxon>Ecdysozoa</taxon>
        <taxon>Arthropoda</taxon>
        <taxon>Chelicerata</taxon>
        <taxon>Arachnida</taxon>
        <taxon>Araneae</taxon>
        <taxon>Araneomorphae</taxon>
        <taxon>Entelegynae</taxon>
        <taxon>Araneoidea</taxon>
        <taxon>Linyphiidae</taxon>
        <taxon>Erigoninae</taxon>
        <taxon>Oedothorax</taxon>
    </lineage>
</organism>
<dbReference type="EMBL" id="JAFNEN010000446">
    <property type="protein sequence ID" value="KAG8182802.1"/>
    <property type="molecule type" value="Genomic_DNA"/>
</dbReference>
<dbReference type="Proteomes" id="UP000827092">
    <property type="component" value="Unassembled WGS sequence"/>
</dbReference>
<gene>
    <name evidence="1" type="ORF">JTE90_003476</name>
</gene>